<evidence type="ECO:0000256" key="1">
    <source>
        <dbReference type="ARBA" id="ARBA00023015"/>
    </source>
</evidence>
<dbReference type="SUPFAM" id="SSF55781">
    <property type="entry name" value="GAF domain-like"/>
    <property type="match status" value="1"/>
</dbReference>
<dbReference type="SMART" id="SM00346">
    <property type="entry name" value="HTH_ICLR"/>
    <property type="match status" value="1"/>
</dbReference>
<dbReference type="GO" id="GO:0045892">
    <property type="term" value="P:negative regulation of DNA-templated transcription"/>
    <property type="evidence" value="ECO:0007669"/>
    <property type="project" value="TreeGrafter"/>
</dbReference>
<accession>A0A229S5J7</accession>
<dbReference type="Proteomes" id="UP000215223">
    <property type="component" value="Unassembled WGS sequence"/>
</dbReference>
<evidence type="ECO:0000313" key="4">
    <source>
        <dbReference type="EMBL" id="OXM53989.1"/>
    </source>
</evidence>
<dbReference type="InterPro" id="IPR036390">
    <property type="entry name" value="WH_DNA-bd_sf"/>
</dbReference>
<evidence type="ECO:0000259" key="3">
    <source>
        <dbReference type="PROSITE" id="PS51077"/>
    </source>
</evidence>
<dbReference type="PANTHER" id="PTHR30136">
    <property type="entry name" value="HELIX-TURN-HELIX TRANSCRIPTIONAL REGULATOR, ICLR FAMILY"/>
    <property type="match status" value="1"/>
</dbReference>
<name>A0A229S5J7_9PSEU</name>
<dbReference type="SUPFAM" id="SSF46785">
    <property type="entry name" value="Winged helix' DNA-binding domain"/>
    <property type="match status" value="1"/>
</dbReference>
<organism evidence="4 5">
    <name type="scientific">Amycolatopsis thailandensis</name>
    <dbReference type="NCBI Taxonomy" id="589330"/>
    <lineage>
        <taxon>Bacteria</taxon>
        <taxon>Bacillati</taxon>
        <taxon>Actinomycetota</taxon>
        <taxon>Actinomycetes</taxon>
        <taxon>Pseudonocardiales</taxon>
        <taxon>Pseudonocardiaceae</taxon>
        <taxon>Amycolatopsis</taxon>
    </lineage>
</organism>
<dbReference type="InterPro" id="IPR050707">
    <property type="entry name" value="HTH_MetabolicPath_Reg"/>
</dbReference>
<keyword evidence="5" id="KW-1185">Reference proteome</keyword>
<dbReference type="PANTHER" id="PTHR30136:SF35">
    <property type="entry name" value="HTH-TYPE TRANSCRIPTIONAL REGULATOR RV1719"/>
    <property type="match status" value="1"/>
</dbReference>
<dbReference type="InterPro" id="IPR029016">
    <property type="entry name" value="GAF-like_dom_sf"/>
</dbReference>
<dbReference type="GO" id="GO:0003700">
    <property type="term" value="F:DNA-binding transcription factor activity"/>
    <property type="evidence" value="ECO:0007669"/>
    <property type="project" value="TreeGrafter"/>
</dbReference>
<evidence type="ECO:0000256" key="2">
    <source>
        <dbReference type="ARBA" id="ARBA00023163"/>
    </source>
</evidence>
<protein>
    <submittedName>
        <fullName evidence="4">IclR family transcriptional regulator</fullName>
    </submittedName>
</protein>
<dbReference type="Gene3D" id="1.10.10.10">
    <property type="entry name" value="Winged helix-like DNA-binding domain superfamily/Winged helix DNA-binding domain"/>
    <property type="match status" value="1"/>
</dbReference>
<dbReference type="Gene3D" id="3.30.450.40">
    <property type="match status" value="1"/>
</dbReference>
<sequence>MSISPASLSGNPMRSKETLSAVDKAMLVLNAVIAHESSATLAVLTRETGLAKATVHRVLNVLHEHGVVARTEAGYLAGEQLVDAGLSANADLFAMFRRESTPFLLDLHRASGETASLSVLVGDTVHHLNQLYGHRTCRLPEQVTARKASAESAITRILLAHSSRVPAAVARAKELAAARKTGIATSQCRSGVITTLAVAVPHASVPWPVALAVTGRTGSLDLNSTAKSLRGTAFAFAKHLRVVATRASALSQEAG</sequence>
<dbReference type="PROSITE" id="PS51077">
    <property type="entry name" value="HTH_ICLR"/>
    <property type="match status" value="1"/>
</dbReference>
<evidence type="ECO:0000313" key="5">
    <source>
        <dbReference type="Proteomes" id="UP000215223"/>
    </source>
</evidence>
<dbReference type="RefSeq" id="WP_093935458.1">
    <property type="nucleotide sequence ID" value="NZ_NMQT01000072.1"/>
</dbReference>
<dbReference type="AlphaFoldDB" id="A0A229S5J7"/>
<gene>
    <name evidence="4" type="ORF">CFP71_20360</name>
</gene>
<dbReference type="EMBL" id="NMQT01000072">
    <property type="protein sequence ID" value="OXM53989.1"/>
    <property type="molecule type" value="Genomic_DNA"/>
</dbReference>
<proteinExistence type="predicted"/>
<keyword evidence="1" id="KW-0805">Transcription regulation</keyword>
<keyword evidence="2" id="KW-0804">Transcription</keyword>
<dbReference type="InterPro" id="IPR005471">
    <property type="entry name" value="Tscrpt_reg_IclR_N"/>
</dbReference>
<reference evidence="4 5" key="1">
    <citation type="submission" date="2017-07" db="EMBL/GenBank/DDBJ databases">
        <title>Amycolatopsis thailandensis Genome sequencing and assembly.</title>
        <authorList>
            <person name="Kaur N."/>
            <person name="Mayilraj S."/>
        </authorList>
    </citation>
    <scope>NUCLEOTIDE SEQUENCE [LARGE SCALE GENOMIC DNA]</scope>
    <source>
        <strain evidence="4 5">JCM 16380</strain>
    </source>
</reference>
<feature type="domain" description="HTH iclR-type" evidence="3">
    <location>
        <begin position="19"/>
        <end position="79"/>
    </location>
</feature>
<dbReference type="GO" id="GO:0003677">
    <property type="term" value="F:DNA binding"/>
    <property type="evidence" value="ECO:0007669"/>
    <property type="project" value="InterPro"/>
</dbReference>
<dbReference type="Pfam" id="PF09339">
    <property type="entry name" value="HTH_IclR"/>
    <property type="match status" value="1"/>
</dbReference>
<dbReference type="OrthoDB" id="3613237at2"/>
<comment type="caution">
    <text evidence="4">The sequence shown here is derived from an EMBL/GenBank/DDBJ whole genome shotgun (WGS) entry which is preliminary data.</text>
</comment>
<dbReference type="InterPro" id="IPR036388">
    <property type="entry name" value="WH-like_DNA-bd_sf"/>
</dbReference>